<feature type="compositionally biased region" description="Basic and acidic residues" evidence="2">
    <location>
        <begin position="231"/>
        <end position="245"/>
    </location>
</feature>
<gene>
    <name evidence="4" type="ORF">QYE76_007839</name>
</gene>
<keyword evidence="5" id="KW-1185">Reference proteome</keyword>
<feature type="region of interest" description="Disordered" evidence="2">
    <location>
        <begin position="1"/>
        <end position="58"/>
    </location>
</feature>
<dbReference type="InterPro" id="IPR053253">
    <property type="entry name" value="Sex_diff_modulator"/>
</dbReference>
<dbReference type="PANTHER" id="PTHR33087:SF42">
    <property type="entry name" value="DUF4283 DOMAIN-CONTAINING PROTEIN"/>
    <property type="match status" value="1"/>
</dbReference>
<dbReference type="GO" id="GO:0008270">
    <property type="term" value="F:zinc ion binding"/>
    <property type="evidence" value="ECO:0007669"/>
    <property type="project" value="UniProtKB-KW"/>
</dbReference>
<accession>A0AAD8VDS9</accession>
<reference evidence="4" key="1">
    <citation type="submission" date="2023-07" db="EMBL/GenBank/DDBJ databases">
        <title>A chromosome-level genome assembly of Lolium multiflorum.</title>
        <authorList>
            <person name="Chen Y."/>
            <person name="Copetti D."/>
            <person name="Kolliker R."/>
            <person name="Studer B."/>
        </authorList>
    </citation>
    <scope>NUCLEOTIDE SEQUENCE</scope>
    <source>
        <strain evidence="4">02402/16</strain>
        <tissue evidence="4">Leaf</tissue>
    </source>
</reference>
<proteinExistence type="predicted"/>
<feature type="compositionally biased region" description="Basic and acidic residues" evidence="2">
    <location>
        <begin position="178"/>
        <end position="188"/>
    </location>
</feature>
<dbReference type="EMBL" id="JAUUTY010000537">
    <property type="protein sequence ID" value="KAK1600920.1"/>
    <property type="molecule type" value="Genomic_DNA"/>
</dbReference>
<evidence type="ECO:0000313" key="5">
    <source>
        <dbReference type="Proteomes" id="UP001231189"/>
    </source>
</evidence>
<dbReference type="GO" id="GO:0003676">
    <property type="term" value="F:nucleic acid binding"/>
    <property type="evidence" value="ECO:0007669"/>
    <property type="project" value="InterPro"/>
</dbReference>
<comment type="caution">
    <text evidence="4">The sequence shown here is derived from an EMBL/GenBank/DDBJ whole genome shotgun (WGS) entry which is preliminary data.</text>
</comment>
<dbReference type="InterPro" id="IPR036875">
    <property type="entry name" value="Znf_CCHC_sf"/>
</dbReference>
<feature type="compositionally biased region" description="Basic and acidic residues" evidence="2">
    <location>
        <begin position="117"/>
        <end position="127"/>
    </location>
</feature>
<keyword evidence="1" id="KW-0479">Metal-binding</keyword>
<feature type="compositionally biased region" description="Acidic residues" evidence="2">
    <location>
        <begin position="13"/>
        <end position="28"/>
    </location>
</feature>
<dbReference type="PROSITE" id="PS50158">
    <property type="entry name" value="ZF_CCHC"/>
    <property type="match status" value="1"/>
</dbReference>
<keyword evidence="1" id="KW-0863">Zinc-finger</keyword>
<feature type="domain" description="CCHC-type" evidence="3">
    <location>
        <begin position="87"/>
        <end position="100"/>
    </location>
</feature>
<feature type="compositionally biased region" description="Pro residues" evidence="2">
    <location>
        <begin position="103"/>
        <end position="114"/>
    </location>
</feature>
<keyword evidence="1" id="KW-0862">Zinc</keyword>
<protein>
    <recommendedName>
        <fullName evidence="3">CCHC-type domain-containing protein</fullName>
    </recommendedName>
</protein>
<organism evidence="4 5">
    <name type="scientific">Lolium multiflorum</name>
    <name type="common">Italian ryegrass</name>
    <name type="synonym">Lolium perenne subsp. multiflorum</name>
    <dbReference type="NCBI Taxonomy" id="4521"/>
    <lineage>
        <taxon>Eukaryota</taxon>
        <taxon>Viridiplantae</taxon>
        <taxon>Streptophyta</taxon>
        <taxon>Embryophyta</taxon>
        <taxon>Tracheophyta</taxon>
        <taxon>Spermatophyta</taxon>
        <taxon>Magnoliopsida</taxon>
        <taxon>Liliopsida</taxon>
        <taxon>Poales</taxon>
        <taxon>Poaceae</taxon>
        <taxon>BOP clade</taxon>
        <taxon>Pooideae</taxon>
        <taxon>Poodae</taxon>
        <taxon>Poeae</taxon>
        <taxon>Poeae Chloroplast Group 2 (Poeae type)</taxon>
        <taxon>Loliodinae</taxon>
        <taxon>Loliinae</taxon>
        <taxon>Lolium</taxon>
    </lineage>
</organism>
<dbReference type="Proteomes" id="UP001231189">
    <property type="component" value="Unassembled WGS sequence"/>
</dbReference>
<feature type="region of interest" description="Disordered" evidence="2">
    <location>
        <begin position="226"/>
        <end position="248"/>
    </location>
</feature>
<evidence type="ECO:0000256" key="2">
    <source>
        <dbReference type="SAM" id="MobiDB-lite"/>
    </source>
</evidence>
<dbReference type="SUPFAM" id="SSF57756">
    <property type="entry name" value="Retrovirus zinc finger-like domains"/>
    <property type="match status" value="1"/>
</dbReference>
<sequence>MVVREEESAAFDALDDSDNPFEEEDGVPWEEPTHVTRKRGRRAGKKVAARPSRPERVPGAYDDYRGLCLLCTQPGHRAAECTVGPVCLRCGEAGHMARECSLPRPPRPASPPPEAMETARQRGDEVGRGRRVVDGAGDHRARAPEVHQAARDVRRDAGRRVVRRRVDAPARAAAAPRRAMDAPRRADPPQRAAFGRQVAQVSMVVAAAGDARAVAPVPVGERAVAPVLPQARRDEEPPRPRRGEDGQVAPLALRVPAVGGELARRPARAACVLPRTVEIDEAEAALSNALLAVIVGVRRAVTKEEVSMALEDIHRLPPGSFSVHCHRPEDFLIFFATKEVRDRVLREEVIASPFFRLLLRPWARRTHAASGGLCVHAEIKVEGVLTAKTHRRAATVSTSRAGKSLELRWPRPSERPAMLSVTRGDAKWRATRPIPVEGDGECLA</sequence>
<evidence type="ECO:0000259" key="3">
    <source>
        <dbReference type="PROSITE" id="PS50158"/>
    </source>
</evidence>
<evidence type="ECO:0000313" key="4">
    <source>
        <dbReference type="EMBL" id="KAK1600920.1"/>
    </source>
</evidence>
<dbReference type="Pfam" id="PF00098">
    <property type="entry name" value="zf-CCHC"/>
    <property type="match status" value="1"/>
</dbReference>
<evidence type="ECO:0000256" key="1">
    <source>
        <dbReference type="PROSITE-ProRule" id="PRU00047"/>
    </source>
</evidence>
<feature type="region of interest" description="Disordered" evidence="2">
    <location>
        <begin position="99"/>
        <end position="127"/>
    </location>
</feature>
<dbReference type="Gene3D" id="4.10.60.10">
    <property type="entry name" value="Zinc finger, CCHC-type"/>
    <property type="match status" value="1"/>
</dbReference>
<dbReference type="PANTHER" id="PTHR33087">
    <property type="entry name" value="OS07G0539200 PROTEIN"/>
    <property type="match status" value="1"/>
</dbReference>
<dbReference type="SMART" id="SM00343">
    <property type="entry name" value="ZnF_C2HC"/>
    <property type="match status" value="2"/>
</dbReference>
<feature type="compositionally biased region" description="Basic residues" evidence="2">
    <location>
        <begin position="35"/>
        <end position="48"/>
    </location>
</feature>
<dbReference type="AlphaFoldDB" id="A0AAD8VDS9"/>
<name>A0AAD8VDS9_LOLMU</name>
<dbReference type="InterPro" id="IPR001878">
    <property type="entry name" value="Znf_CCHC"/>
</dbReference>
<feature type="region of interest" description="Disordered" evidence="2">
    <location>
        <begin position="167"/>
        <end position="188"/>
    </location>
</feature>